<evidence type="ECO:0000256" key="3">
    <source>
        <dbReference type="ARBA" id="ARBA00022777"/>
    </source>
</evidence>
<dbReference type="GO" id="GO:0004672">
    <property type="term" value="F:protein kinase activity"/>
    <property type="evidence" value="ECO:0007669"/>
    <property type="project" value="InterPro"/>
</dbReference>
<dbReference type="GeneID" id="28763494"/>
<dbReference type="InterPro" id="IPR011009">
    <property type="entry name" value="Kinase-like_dom_sf"/>
</dbReference>
<dbReference type="GO" id="GO:0005737">
    <property type="term" value="C:cytoplasm"/>
    <property type="evidence" value="ECO:0007669"/>
    <property type="project" value="TreeGrafter"/>
</dbReference>
<evidence type="ECO:0000313" key="9">
    <source>
        <dbReference type="Proteomes" id="UP000077069"/>
    </source>
</evidence>
<feature type="compositionally biased region" description="Basic and acidic residues" evidence="6">
    <location>
        <begin position="52"/>
        <end position="61"/>
    </location>
</feature>
<dbReference type="PROSITE" id="PS00108">
    <property type="entry name" value="PROTEIN_KINASE_ST"/>
    <property type="match status" value="1"/>
</dbReference>
<feature type="compositionally biased region" description="Basic residues" evidence="6">
    <location>
        <begin position="68"/>
        <end position="79"/>
    </location>
</feature>
<gene>
    <name evidence="8" type="ORF">CC84DRAFT_1173040</name>
</gene>
<dbReference type="InterPro" id="IPR008271">
    <property type="entry name" value="Ser/Thr_kinase_AS"/>
</dbReference>
<evidence type="ECO:0000256" key="2">
    <source>
        <dbReference type="ARBA" id="ARBA00022741"/>
    </source>
</evidence>
<feature type="domain" description="Protein kinase" evidence="7">
    <location>
        <begin position="1"/>
        <end position="345"/>
    </location>
</feature>
<dbReference type="RefSeq" id="XP_018041040.1">
    <property type="nucleotide sequence ID" value="XM_018180008.1"/>
</dbReference>
<feature type="region of interest" description="Disordered" evidence="6">
    <location>
        <begin position="1"/>
        <end position="114"/>
    </location>
</feature>
<comment type="similarity">
    <text evidence="5">Belongs to the protein kinase superfamily. Ser/Thr protein kinase family. GCN2 subfamily.</text>
</comment>
<dbReference type="EMBL" id="KV441549">
    <property type="protein sequence ID" value="OAG10675.1"/>
    <property type="molecule type" value="Genomic_DNA"/>
</dbReference>
<name>A0A177CT11_9PLEO</name>
<dbReference type="PANTHER" id="PTHR11042">
    <property type="entry name" value="EUKARYOTIC TRANSLATION INITIATION FACTOR 2-ALPHA KINASE EIF2-ALPHA KINASE -RELATED"/>
    <property type="match status" value="1"/>
</dbReference>
<proteinExistence type="inferred from homology"/>
<dbReference type="SUPFAM" id="SSF56112">
    <property type="entry name" value="Protein kinase-like (PK-like)"/>
    <property type="match status" value="1"/>
</dbReference>
<dbReference type="OrthoDB" id="4062651at2759"/>
<dbReference type="Gene3D" id="1.10.510.10">
    <property type="entry name" value="Transferase(Phosphotransferase) domain 1"/>
    <property type="match status" value="1"/>
</dbReference>
<keyword evidence="9" id="KW-1185">Reference proteome</keyword>
<dbReference type="InterPro" id="IPR000719">
    <property type="entry name" value="Prot_kinase_dom"/>
</dbReference>
<dbReference type="GO" id="GO:0005524">
    <property type="term" value="F:ATP binding"/>
    <property type="evidence" value="ECO:0007669"/>
    <property type="project" value="UniProtKB-KW"/>
</dbReference>
<evidence type="ECO:0000256" key="5">
    <source>
        <dbReference type="ARBA" id="ARBA00037982"/>
    </source>
</evidence>
<dbReference type="GO" id="GO:0005634">
    <property type="term" value="C:nucleus"/>
    <property type="evidence" value="ECO:0007669"/>
    <property type="project" value="TreeGrafter"/>
</dbReference>
<keyword evidence="1" id="KW-0808">Transferase</keyword>
<dbReference type="STRING" id="1460663.A0A177CT11"/>
<dbReference type="PROSITE" id="PS50011">
    <property type="entry name" value="PROTEIN_KINASE_DOM"/>
    <property type="match status" value="1"/>
</dbReference>
<feature type="compositionally biased region" description="Basic and acidic residues" evidence="6">
    <location>
        <begin position="81"/>
        <end position="95"/>
    </location>
</feature>
<organism evidence="8 9">
    <name type="scientific">Paraphaeosphaeria sporulosa</name>
    <dbReference type="NCBI Taxonomy" id="1460663"/>
    <lineage>
        <taxon>Eukaryota</taxon>
        <taxon>Fungi</taxon>
        <taxon>Dikarya</taxon>
        <taxon>Ascomycota</taxon>
        <taxon>Pezizomycotina</taxon>
        <taxon>Dothideomycetes</taxon>
        <taxon>Pleosporomycetidae</taxon>
        <taxon>Pleosporales</taxon>
        <taxon>Massarineae</taxon>
        <taxon>Didymosphaeriaceae</taxon>
        <taxon>Paraphaeosphaeria</taxon>
    </lineage>
</organism>
<evidence type="ECO:0000259" key="7">
    <source>
        <dbReference type="PROSITE" id="PS50011"/>
    </source>
</evidence>
<dbReference type="Proteomes" id="UP000077069">
    <property type="component" value="Unassembled WGS sequence"/>
</dbReference>
<accession>A0A177CT11</accession>
<reference evidence="8 9" key="1">
    <citation type="submission" date="2016-05" db="EMBL/GenBank/DDBJ databases">
        <title>Comparative analysis of secretome profiles of manganese(II)-oxidizing ascomycete fungi.</title>
        <authorList>
            <consortium name="DOE Joint Genome Institute"/>
            <person name="Zeiner C.A."/>
            <person name="Purvine S.O."/>
            <person name="Zink E.M."/>
            <person name="Wu S."/>
            <person name="Pasa-Tolic L."/>
            <person name="Chaput D.L."/>
            <person name="Haridas S."/>
            <person name="Grigoriev I.V."/>
            <person name="Santelli C.M."/>
            <person name="Hansel C.M."/>
        </authorList>
    </citation>
    <scope>NUCLEOTIDE SEQUENCE [LARGE SCALE GENOMIC DNA]</scope>
    <source>
        <strain evidence="8 9">AP3s5-JAC2a</strain>
    </source>
</reference>
<evidence type="ECO:0000256" key="4">
    <source>
        <dbReference type="ARBA" id="ARBA00022840"/>
    </source>
</evidence>
<evidence type="ECO:0000256" key="1">
    <source>
        <dbReference type="ARBA" id="ARBA00022679"/>
    </source>
</evidence>
<sequence length="345" mass="38775">MFNRLREGFRQERKMQPESESVRSVDDGGHLSRRSSSKVVPGLPRPLTFKRMSSEKREKLLEGPVSPKQRRATSLHQRRGNPPDRIKRDQDDKGNDVYNGSGRDQEEAYETSSVHSAVSTARSDLEAVLADWSGRATCDLATFLEDYEAVMDNSPEDHARGERMIALGAMGDGSEVFEISANSILKCRMGCIISAVEYLHSQNIRHKDLKPSNILLSAGRVFLTDFGTATDFSDRTSSTTEGIERGTPKYFAPEMAAYEGSGRPADIFSLGCVLLEMHTIQQKQRLHTLRDLRAKHDKSFQANHEAIVDWLARPVERESGVDRQIKDTIGWMLSKNPAERPTERP</sequence>
<evidence type="ECO:0000313" key="8">
    <source>
        <dbReference type="EMBL" id="OAG10675.1"/>
    </source>
</evidence>
<dbReference type="Pfam" id="PF00069">
    <property type="entry name" value="Pkinase"/>
    <property type="match status" value="1"/>
</dbReference>
<keyword evidence="3 8" id="KW-0418">Kinase</keyword>
<keyword evidence="2" id="KW-0547">Nucleotide-binding</keyword>
<dbReference type="AlphaFoldDB" id="A0A177CT11"/>
<dbReference type="InterPro" id="IPR050339">
    <property type="entry name" value="CC_SR_Kinase"/>
</dbReference>
<evidence type="ECO:0000256" key="6">
    <source>
        <dbReference type="SAM" id="MobiDB-lite"/>
    </source>
</evidence>
<dbReference type="InParanoid" id="A0A177CT11"/>
<dbReference type="SMART" id="SM00220">
    <property type="entry name" value="S_TKc"/>
    <property type="match status" value="1"/>
</dbReference>
<keyword evidence="4" id="KW-0067">ATP-binding</keyword>
<protein>
    <submittedName>
        <fullName evidence="8">Kinase-like protein</fullName>
    </submittedName>
</protein>
<feature type="compositionally biased region" description="Basic and acidic residues" evidence="6">
    <location>
        <begin position="1"/>
        <end position="30"/>
    </location>
</feature>